<accession>A0A225UM64</accession>
<sequence length="196" mass="22099">MPSLACVRRIRDEWEAHGDLQDLSPPLEETKWLCEFVTDGRALFLQLLRQLNKFHALERLLDEVNETAVSETIVSLRNKTRPGFKAANSMPQYKFDKDSNARVSTSSGNNRANNTNRSFLNKLPSALVVVTESSQTKPPMNHRVSLTSSVSSNQSPRDVEEPVPTDEENSKSRMRIPSIFKSNNNNINTSATPRSR</sequence>
<comment type="caution">
    <text evidence="2">The sequence shown here is derived from an EMBL/GenBank/DDBJ whole genome shotgun (WGS) entry which is preliminary data.</text>
</comment>
<evidence type="ECO:0000313" key="2">
    <source>
        <dbReference type="EMBL" id="OWY94105.1"/>
    </source>
</evidence>
<dbReference type="OrthoDB" id="21595at2759"/>
<name>A0A225UM64_9STRA</name>
<dbReference type="EMBL" id="NBNE01014913">
    <property type="protein sequence ID" value="OWY94105.1"/>
    <property type="molecule type" value="Genomic_DNA"/>
</dbReference>
<dbReference type="Proteomes" id="UP000198211">
    <property type="component" value="Unassembled WGS sequence"/>
</dbReference>
<feature type="non-terminal residue" evidence="2">
    <location>
        <position position="196"/>
    </location>
</feature>
<feature type="compositionally biased region" description="Polar residues" evidence="1">
    <location>
        <begin position="180"/>
        <end position="196"/>
    </location>
</feature>
<feature type="region of interest" description="Disordered" evidence="1">
    <location>
        <begin position="98"/>
        <end position="117"/>
    </location>
</feature>
<proteinExistence type="predicted"/>
<reference evidence="3" key="1">
    <citation type="submission" date="2017-03" db="EMBL/GenBank/DDBJ databases">
        <title>Phytopthora megakarya and P. palmivora, two closely related causual agents of cacao black pod achieved similar genome size and gene model numbers by different mechanisms.</title>
        <authorList>
            <person name="Ali S."/>
            <person name="Shao J."/>
            <person name="Larry D.J."/>
            <person name="Kronmiller B."/>
            <person name="Shen D."/>
            <person name="Strem M.D."/>
            <person name="Melnick R.L."/>
            <person name="Guiltinan M.J."/>
            <person name="Tyler B.M."/>
            <person name="Meinhardt L.W."/>
            <person name="Bailey B.A."/>
        </authorList>
    </citation>
    <scope>NUCLEOTIDE SEQUENCE [LARGE SCALE GENOMIC DNA]</scope>
    <source>
        <strain evidence="3">zdho120</strain>
    </source>
</reference>
<keyword evidence="3" id="KW-1185">Reference proteome</keyword>
<evidence type="ECO:0000313" key="3">
    <source>
        <dbReference type="Proteomes" id="UP000198211"/>
    </source>
</evidence>
<dbReference type="AlphaFoldDB" id="A0A225UM64"/>
<feature type="compositionally biased region" description="Low complexity" evidence="1">
    <location>
        <begin position="145"/>
        <end position="155"/>
    </location>
</feature>
<feature type="compositionally biased region" description="Polar residues" evidence="1">
    <location>
        <begin position="101"/>
        <end position="117"/>
    </location>
</feature>
<feature type="region of interest" description="Disordered" evidence="1">
    <location>
        <begin position="132"/>
        <end position="196"/>
    </location>
</feature>
<evidence type="ECO:0000256" key="1">
    <source>
        <dbReference type="SAM" id="MobiDB-lite"/>
    </source>
</evidence>
<organism evidence="2 3">
    <name type="scientific">Phytophthora megakarya</name>
    <dbReference type="NCBI Taxonomy" id="4795"/>
    <lineage>
        <taxon>Eukaryota</taxon>
        <taxon>Sar</taxon>
        <taxon>Stramenopiles</taxon>
        <taxon>Oomycota</taxon>
        <taxon>Peronosporomycetes</taxon>
        <taxon>Peronosporales</taxon>
        <taxon>Peronosporaceae</taxon>
        <taxon>Phytophthora</taxon>
    </lineage>
</organism>
<gene>
    <name evidence="2" type="ORF">PHMEG_00036262</name>
</gene>
<protein>
    <submittedName>
        <fullName evidence="2">Uncharacterized protein</fullName>
    </submittedName>
</protein>
<dbReference type="STRING" id="4795.A0A225UM64"/>